<dbReference type="AlphaFoldDB" id="A0AAQ3KNV1"/>
<proteinExistence type="predicted"/>
<dbReference type="NCBIfam" id="TIGR00756">
    <property type="entry name" value="PPR"/>
    <property type="match status" value="4"/>
</dbReference>
<name>A0AAQ3KNV1_9LILI</name>
<feature type="repeat" description="PPR" evidence="2">
    <location>
        <begin position="193"/>
        <end position="227"/>
    </location>
</feature>
<keyword evidence="1" id="KW-0677">Repeat</keyword>
<dbReference type="InterPro" id="IPR046848">
    <property type="entry name" value="E_motif"/>
</dbReference>
<dbReference type="InterPro" id="IPR011990">
    <property type="entry name" value="TPR-like_helical_dom_sf"/>
</dbReference>
<dbReference type="InterPro" id="IPR002885">
    <property type="entry name" value="PPR_rpt"/>
</dbReference>
<dbReference type="PANTHER" id="PTHR47926">
    <property type="entry name" value="PENTATRICOPEPTIDE REPEAT-CONTAINING PROTEIN"/>
    <property type="match status" value="1"/>
</dbReference>
<dbReference type="EMBL" id="CP136895">
    <property type="protein sequence ID" value="WOL11555.1"/>
    <property type="molecule type" value="Genomic_DNA"/>
</dbReference>
<dbReference type="Pfam" id="PF01535">
    <property type="entry name" value="PPR"/>
    <property type="match status" value="5"/>
</dbReference>
<dbReference type="FunFam" id="1.25.40.10:FF:000348">
    <property type="entry name" value="Pentatricopeptide repeat-containing protein chloroplastic"/>
    <property type="match status" value="1"/>
</dbReference>
<organism evidence="3 4">
    <name type="scientific">Canna indica</name>
    <name type="common">Indian-shot</name>
    <dbReference type="NCBI Taxonomy" id="4628"/>
    <lineage>
        <taxon>Eukaryota</taxon>
        <taxon>Viridiplantae</taxon>
        <taxon>Streptophyta</taxon>
        <taxon>Embryophyta</taxon>
        <taxon>Tracheophyta</taxon>
        <taxon>Spermatophyta</taxon>
        <taxon>Magnoliopsida</taxon>
        <taxon>Liliopsida</taxon>
        <taxon>Zingiberales</taxon>
        <taxon>Cannaceae</taxon>
        <taxon>Canna</taxon>
    </lineage>
</organism>
<protein>
    <submittedName>
        <fullName evidence="3">Pentatricopeptide repeat-containing protein</fullName>
    </submittedName>
</protein>
<dbReference type="GO" id="GO:0009451">
    <property type="term" value="P:RNA modification"/>
    <property type="evidence" value="ECO:0007669"/>
    <property type="project" value="InterPro"/>
</dbReference>
<accession>A0AAQ3KNV1</accession>
<dbReference type="Pfam" id="PF13041">
    <property type="entry name" value="PPR_2"/>
    <property type="match status" value="2"/>
</dbReference>
<dbReference type="SUPFAM" id="SSF48452">
    <property type="entry name" value="TPR-like"/>
    <property type="match status" value="1"/>
</dbReference>
<evidence type="ECO:0000313" key="4">
    <source>
        <dbReference type="Proteomes" id="UP001327560"/>
    </source>
</evidence>
<dbReference type="PANTHER" id="PTHR47926:SF537">
    <property type="entry name" value="PENTACOTRIPEPTIDE-REPEAT REGION OF PRORP DOMAIN-CONTAINING PROTEIN"/>
    <property type="match status" value="1"/>
</dbReference>
<dbReference type="Proteomes" id="UP001327560">
    <property type="component" value="Chromosome 6"/>
</dbReference>
<dbReference type="InterPro" id="IPR046960">
    <property type="entry name" value="PPR_At4g14850-like_plant"/>
</dbReference>
<dbReference type="Pfam" id="PF20431">
    <property type="entry name" value="E_motif"/>
    <property type="match status" value="1"/>
</dbReference>
<dbReference type="GO" id="GO:0003723">
    <property type="term" value="F:RNA binding"/>
    <property type="evidence" value="ECO:0007669"/>
    <property type="project" value="InterPro"/>
</dbReference>
<evidence type="ECO:0000256" key="1">
    <source>
        <dbReference type="ARBA" id="ARBA00022737"/>
    </source>
</evidence>
<evidence type="ECO:0000256" key="2">
    <source>
        <dbReference type="PROSITE-ProRule" id="PRU00708"/>
    </source>
</evidence>
<feature type="repeat" description="PPR" evidence="2">
    <location>
        <begin position="88"/>
        <end position="122"/>
    </location>
</feature>
<dbReference type="FunFam" id="1.25.40.10:FF:000345">
    <property type="entry name" value="Pentatricopeptide repeat-containing protein"/>
    <property type="match status" value="1"/>
</dbReference>
<reference evidence="3 4" key="1">
    <citation type="submission" date="2023-10" db="EMBL/GenBank/DDBJ databases">
        <title>Chromosome-scale genome assembly provides insights into flower coloration mechanisms of Canna indica.</title>
        <authorList>
            <person name="Li C."/>
        </authorList>
    </citation>
    <scope>NUCLEOTIDE SEQUENCE [LARGE SCALE GENOMIC DNA]</scope>
    <source>
        <tissue evidence="3">Flower</tissue>
    </source>
</reference>
<keyword evidence="4" id="KW-1185">Reference proteome</keyword>
<gene>
    <name evidence="3" type="ORF">Cni_G20319</name>
</gene>
<sequence length="521" mass="56611">MAKAEGVTNVVSSALLPYSERCSSVSHLKQIHACLIRHLPLLSRTAAACAVLAKLLRFAAVSPRGDLCYATRILSYHLPHLASAAANLTFFYNTLLRGYSNSPAPHRALSLFVSMRCHSIPPDPFSFTFLLKACSRCLLSSSASDVHACALKFGCLASHPTHVDVHNALINHYASRANPSAARQVFDQMPRPDVVSWSGMMTAHLKASDPDAARAVFDAMPERDVVAWTAMISGYTHARRPKDALDLFLLMPVPPDEITLVGVISACAALGDLATGERVHRYIEERGFGWMISLRNALIDMYSKCGCFLKARHVFDGTGTKSLVTWNSIISAYAAHGNAEGATALFHRMAKSGIVNPDGVTLLAVLTACTHEGRVEEGRRLFEGLRNGDYVGAEAGVEHYGCMVDLLGRAGQLEEAYQLIEEMPIPSNDTVWGALLGACRIHGNVEMGERAVAKLMELKPKEGGYYVLLSSIYTAAGRLEEAAEIRRSMKERKARKNPGRSSWDVAAAVSCSGEVVHDFIL</sequence>
<feature type="repeat" description="PPR" evidence="2">
    <location>
        <begin position="322"/>
        <end position="356"/>
    </location>
</feature>
<dbReference type="Gene3D" id="1.25.40.10">
    <property type="entry name" value="Tetratricopeptide repeat domain"/>
    <property type="match status" value="3"/>
</dbReference>
<dbReference type="PROSITE" id="PS51375">
    <property type="entry name" value="PPR"/>
    <property type="match status" value="3"/>
</dbReference>
<evidence type="ECO:0000313" key="3">
    <source>
        <dbReference type="EMBL" id="WOL11555.1"/>
    </source>
</evidence>